<sequence>MDPVATIDSRGFVADLTIGRLAAATGVKVETIRYYERAGLIAPPARTGGNYRSYSTGDLDRLRFIRKTRDLGFTLEEIRAMLDLARQRDRSCDTIDAIASKHLADVDRKIADLRGLRRELSAIISNCAGGTVGDCRILEAFGDERLRDNAS</sequence>
<dbReference type="CDD" id="cd04785">
    <property type="entry name" value="HTH_CadR-PbrR-like"/>
    <property type="match status" value="1"/>
</dbReference>
<dbReference type="InterPro" id="IPR000551">
    <property type="entry name" value="MerR-type_HTH_dom"/>
</dbReference>
<proteinExistence type="predicted"/>
<keyword evidence="6" id="KW-1185">Reference proteome</keyword>
<dbReference type="PROSITE" id="PS50937">
    <property type="entry name" value="HTH_MERR_2"/>
    <property type="match status" value="1"/>
</dbReference>
<reference evidence="6" key="1">
    <citation type="submission" date="2016-01" db="EMBL/GenBank/DDBJ databases">
        <title>Draft genome of Chromobacterium sp. F49.</title>
        <authorList>
            <person name="Hong K.W."/>
        </authorList>
    </citation>
    <scope>NUCLEOTIDE SEQUENCE [LARGE SCALE GENOMIC DNA]</scope>
    <source>
        <strain evidence="6">CN3</strain>
    </source>
</reference>
<dbReference type="PROSITE" id="PS00552">
    <property type="entry name" value="HTH_MERR_1"/>
    <property type="match status" value="1"/>
</dbReference>
<dbReference type="PANTHER" id="PTHR30204">
    <property type="entry name" value="REDOX-CYCLING DRUG-SENSING TRANSCRIPTIONAL ACTIVATOR SOXR"/>
    <property type="match status" value="1"/>
</dbReference>
<protein>
    <submittedName>
        <fullName evidence="5">MerR family transcriptional regulator</fullName>
    </submittedName>
</protein>
<evidence type="ECO:0000259" key="4">
    <source>
        <dbReference type="PROSITE" id="PS50937"/>
    </source>
</evidence>
<organism evidence="5 6">
    <name type="scientific">Sphingomonas hankookensis</name>
    <dbReference type="NCBI Taxonomy" id="563996"/>
    <lineage>
        <taxon>Bacteria</taxon>
        <taxon>Pseudomonadati</taxon>
        <taxon>Pseudomonadota</taxon>
        <taxon>Alphaproteobacteria</taxon>
        <taxon>Sphingomonadales</taxon>
        <taxon>Sphingomonadaceae</taxon>
        <taxon>Sphingomonas</taxon>
    </lineage>
</organism>
<evidence type="ECO:0000256" key="1">
    <source>
        <dbReference type="ARBA" id="ARBA00023015"/>
    </source>
</evidence>
<dbReference type="EMBL" id="LQQO01000001">
    <property type="protein sequence ID" value="KZE18544.1"/>
    <property type="molecule type" value="Genomic_DNA"/>
</dbReference>
<gene>
    <name evidence="5" type="ORF">AVT10_00355</name>
</gene>
<keyword evidence="1" id="KW-0805">Transcription regulation</keyword>
<feature type="domain" description="HTH merR-type" evidence="4">
    <location>
        <begin position="15"/>
        <end position="84"/>
    </location>
</feature>
<dbReference type="Proteomes" id="UP000076609">
    <property type="component" value="Unassembled WGS sequence"/>
</dbReference>
<dbReference type="Gene3D" id="1.10.1660.10">
    <property type="match status" value="1"/>
</dbReference>
<accession>A0ABR5YFY8</accession>
<dbReference type="PRINTS" id="PR00040">
    <property type="entry name" value="HTHMERR"/>
</dbReference>
<evidence type="ECO:0000256" key="3">
    <source>
        <dbReference type="ARBA" id="ARBA00023163"/>
    </source>
</evidence>
<dbReference type="PANTHER" id="PTHR30204:SF94">
    <property type="entry name" value="HEAVY METAL-DEPENDENT TRANSCRIPTIONAL REGULATOR HI_0293-RELATED"/>
    <property type="match status" value="1"/>
</dbReference>
<dbReference type="InterPro" id="IPR009061">
    <property type="entry name" value="DNA-bd_dom_put_sf"/>
</dbReference>
<dbReference type="InterPro" id="IPR047057">
    <property type="entry name" value="MerR_fam"/>
</dbReference>
<evidence type="ECO:0000256" key="2">
    <source>
        <dbReference type="ARBA" id="ARBA00023125"/>
    </source>
</evidence>
<evidence type="ECO:0000313" key="6">
    <source>
        <dbReference type="Proteomes" id="UP000076609"/>
    </source>
</evidence>
<dbReference type="SMART" id="SM00422">
    <property type="entry name" value="HTH_MERR"/>
    <property type="match status" value="1"/>
</dbReference>
<name>A0ABR5YFY8_9SPHN</name>
<dbReference type="Pfam" id="PF13411">
    <property type="entry name" value="MerR_1"/>
    <property type="match status" value="1"/>
</dbReference>
<keyword evidence="3" id="KW-0804">Transcription</keyword>
<dbReference type="SUPFAM" id="SSF46955">
    <property type="entry name" value="Putative DNA-binding domain"/>
    <property type="match status" value="1"/>
</dbReference>
<comment type="caution">
    <text evidence="5">The sequence shown here is derived from an EMBL/GenBank/DDBJ whole genome shotgun (WGS) entry which is preliminary data.</text>
</comment>
<keyword evidence="2" id="KW-0238">DNA-binding</keyword>
<evidence type="ECO:0000313" key="5">
    <source>
        <dbReference type="EMBL" id="KZE18544.1"/>
    </source>
</evidence>